<dbReference type="AlphaFoldDB" id="A0A177AVG0"/>
<comment type="caution">
    <text evidence="1">The sequence shown here is derived from an EMBL/GenBank/DDBJ whole genome shotgun (WGS) entry which is preliminary data.</text>
</comment>
<sequence length="320" mass="37211">MNVSFFDLNGKSFSTPKFVKNGIKLYNDIPDSKRLSLITSAKRLLSVKNKYPHECVIIIGNNISHDLMQMKHFYKIAKLPVILSTISYNFLNNEFNNVDLIKLSKNNFQQSKIICEFIISLGLGYITILYTENLYEWDIINSLHNYIYKYAGDRISIGVTIALMENDYSMYELSQTNCLLIIASVEEAKLVRYLQKIDPNENLTLVFADLITENNVFGKRRVYYVKSLNKLKKRVGEFRIKRNTIIDPDYYQTPYKIIYMNTKSIVFELYNNTQFQILYGRIINGFNVTSLPHLHQIDCMPLCKDGSKKINVNNVCSTCR</sequence>
<evidence type="ECO:0000313" key="1">
    <source>
        <dbReference type="EMBL" id="OAF65969.1"/>
    </source>
</evidence>
<dbReference type="EMBL" id="LWCA01001082">
    <property type="protein sequence ID" value="OAF65969.1"/>
    <property type="molecule type" value="Genomic_DNA"/>
</dbReference>
<gene>
    <name evidence="1" type="ORF">A3Q56_06291</name>
</gene>
<name>A0A177AVG0_9BILA</name>
<keyword evidence="2" id="KW-1185">Reference proteome</keyword>
<evidence type="ECO:0000313" key="2">
    <source>
        <dbReference type="Proteomes" id="UP000078046"/>
    </source>
</evidence>
<proteinExistence type="predicted"/>
<dbReference type="Proteomes" id="UP000078046">
    <property type="component" value="Unassembled WGS sequence"/>
</dbReference>
<dbReference type="InterPro" id="IPR028082">
    <property type="entry name" value="Peripla_BP_I"/>
</dbReference>
<feature type="non-terminal residue" evidence="1">
    <location>
        <position position="320"/>
    </location>
</feature>
<accession>A0A177AVG0</accession>
<dbReference type="SUPFAM" id="SSF53822">
    <property type="entry name" value="Periplasmic binding protein-like I"/>
    <property type="match status" value="1"/>
</dbReference>
<reference evidence="1 2" key="1">
    <citation type="submission" date="2016-04" db="EMBL/GenBank/DDBJ databases">
        <title>The genome of Intoshia linei affirms orthonectids as highly simplified spiralians.</title>
        <authorList>
            <person name="Mikhailov K.V."/>
            <person name="Slusarev G.S."/>
            <person name="Nikitin M.A."/>
            <person name="Logacheva M.D."/>
            <person name="Penin A."/>
            <person name="Aleoshin V."/>
            <person name="Panchin Y.V."/>
        </authorList>
    </citation>
    <scope>NUCLEOTIDE SEQUENCE [LARGE SCALE GENOMIC DNA]</scope>
    <source>
        <strain evidence="1">Intl2013</strain>
        <tissue evidence="1">Whole animal</tissue>
    </source>
</reference>
<protein>
    <submittedName>
        <fullName evidence="1">Uncharacterized protein</fullName>
    </submittedName>
</protein>
<organism evidence="1 2">
    <name type="scientific">Intoshia linei</name>
    <dbReference type="NCBI Taxonomy" id="1819745"/>
    <lineage>
        <taxon>Eukaryota</taxon>
        <taxon>Metazoa</taxon>
        <taxon>Spiralia</taxon>
        <taxon>Lophotrochozoa</taxon>
        <taxon>Mesozoa</taxon>
        <taxon>Orthonectida</taxon>
        <taxon>Rhopaluridae</taxon>
        <taxon>Intoshia</taxon>
    </lineage>
</organism>